<comment type="subcellular location">
    <subcellularLocation>
        <location evidence="2">Secreted</location>
    </subcellularLocation>
</comment>
<comment type="catalytic activity">
    <reaction evidence="1">
        <text>Random hydrolysis of (1-&gt;4)-beta-D-mannosidic linkages in mannans, galactomannans and glucomannans.</text>
        <dbReference type="EC" id="3.2.1.78"/>
    </reaction>
</comment>
<comment type="similarity">
    <text evidence="3">Belongs to the glycosyl hydrolase 5 (cellulase A) family.</text>
</comment>
<dbReference type="AlphaFoldDB" id="A0AAW1Q469"/>
<evidence type="ECO:0000313" key="13">
    <source>
        <dbReference type="Proteomes" id="UP001465755"/>
    </source>
</evidence>
<feature type="compositionally biased region" description="Basic residues" evidence="9">
    <location>
        <begin position="519"/>
        <end position="538"/>
    </location>
</feature>
<feature type="domain" description="Glycoside hydrolase family 5" evidence="11">
    <location>
        <begin position="27"/>
        <end position="402"/>
    </location>
</feature>
<dbReference type="GO" id="GO:0005576">
    <property type="term" value="C:extracellular region"/>
    <property type="evidence" value="ECO:0007669"/>
    <property type="project" value="UniProtKB-SubCell"/>
</dbReference>
<keyword evidence="6 10" id="KW-0732">Signal</keyword>
<dbReference type="PANTHER" id="PTHR31451:SF39">
    <property type="entry name" value="MANNAN ENDO-1,4-BETA-MANNOSIDASE 1"/>
    <property type="match status" value="1"/>
</dbReference>
<evidence type="ECO:0000256" key="6">
    <source>
        <dbReference type="ARBA" id="ARBA00022729"/>
    </source>
</evidence>
<keyword evidence="8" id="KW-0326">Glycosidase</keyword>
<dbReference type="EMBL" id="JALJOQ010000001">
    <property type="protein sequence ID" value="KAK9814994.1"/>
    <property type="molecule type" value="Genomic_DNA"/>
</dbReference>
<evidence type="ECO:0000256" key="5">
    <source>
        <dbReference type="ARBA" id="ARBA00022525"/>
    </source>
</evidence>
<evidence type="ECO:0000256" key="4">
    <source>
        <dbReference type="ARBA" id="ARBA00012706"/>
    </source>
</evidence>
<organism evidence="12 13">
    <name type="scientific">Symbiochloris irregularis</name>
    <dbReference type="NCBI Taxonomy" id="706552"/>
    <lineage>
        <taxon>Eukaryota</taxon>
        <taxon>Viridiplantae</taxon>
        <taxon>Chlorophyta</taxon>
        <taxon>core chlorophytes</taxon>
        <taxon>Trebouxiophyceae</taxon>
        <taxon>Trebouxiales</taxon>
        <taxon>Trebouxiaceae</taxon>
        <taxon>Symbiochloris</taxon>
    </lineage>
</organism>
<keyword evidence="5" id="KW-0964">Secreted</keyword>
<feature type="region of interest" description="Disordered" evidence="9">
    <location>
        <begin position="482"/>
        <end position="538"/>
    </location>
</feature>
<dbReference type="EC" id="3.2.1.78" evidence="4"/>
<comment type="caution">
    <text evidence="12">The sequence shown here is derived from an EMBL/GenBank/DDBJ whole genome shotgun (WGS) entry which is preliminary data.</text>
</comment>
<dbReference type="Pfam" id="PF26410">
    <property type="entry name" value="GH5_mannosidase"/>
    <property type="match status" value="1"/>
</dbReference>
<dbReference type="GO" id="GO:0000272">
    <property type="term" value="P:polysaccharide catabolic process"/>
    <property type="evidence" value="ECO:0007669"/>
    <property type="project" value="InterPro"/>
</dbReference>
<dbReference type="PANTHER" id="PTHR31451">
    <property type="match status" value="1"/>
</dbReference>
<proteinExistence type="inferred from homology"/>
<protein>
    <recommendedName>
        <fullName evidence="4">mannan endo-1,4-beta-mannosidase</fullName>
        <ecNumber evidence="4">3.2.1.78</ecNumber>
    </recommendedName>
</protein>
<dbReference type="SUPFAM" id="SSF51445">
    <property type="entry name" value="(Trans)glycosidases"/>
    <property type="match status" value="1"/>
</dbReference>
<evidence type="ECO:0000256" key="9">
    <source>
        <dbReference type="SAM" id="MobiDB-lite"/>
    </source>
</evidence>
<accession>A0AAW1Q469</accession>
<evidence type="ECO:0000256" key="2">
    <source>
        <dbReference type="ARBA" id="ARBA00004613"/>
    </source>
</evidence>
<evidence type="ECO:0000259" key="11">
    <source>
        <dbReference type="Pfam" id="PF26410"/>
    </source>
</evidence>
<keyword evidence="7" id="KW-0378">Hydrolase</keyword>
<dbReference type="InterPro" id="IPR045053">
    <property type="entry name" value="MAN-like"/>
</dbReference>
<keyword evidence="13" id="KW-1185">Reference proteome</keyword>
<dbReference type="InterPro" id="IPR001547">
    <property type="entry name" value="Glyco_hydro_5"/>
</dbReference>
<dbReference type="InterPro" id="IPR017853">
    <property type="entry name" value="GH"/>
</dbReference>
<name>A0AAW1Q469_9CHLO</name>
<feature type="signal peptide" evidence="10">
    <location>
        <begin position="1"/>
        <end position="22"/>
    </location>
</feature>
<evidence type="ECO:0000256" key="7">
    <source>
        <dbReference type="ARBA" id="ARBA00022801"/>
    </source>
</evidence>
<sequence length="538" mass="59002">MRRAFITLCSVAACLLAAQASAAATGFIRVSNARFVDEDCKEFIANGLNTWQLLEVAAGNLASKPVVGASGVTDVIQWTLATAAANNLTVLRSFAFGTDTSFPLQNKPGVYNEHAFAALDHILNEASKYGIRLILPLTDNWSASDSKDQYVSWSSSARGSLLSRLSHGVLGDPGTPDAFYTDSMCRKNFKEHMSTIVNRRNSINGRLYRDDPTIFAWDLMNEPRCDCFPDQIPAPPEMVSCRPECAGKIQGWIEEMSGHLKSLDPNHLVTVGEEGFYAMGSVNEHLNPGNGWASITGQNFSMNHSPATIDFAAIHLWPDNWETWDLNFLHKWIQVHAEDAAAMGKPLIVEEFGKQVLLDTPKQRATIMSLRMPFYRKVYDALKESLASPNGTLRGVVFWQWGFEPYVSNSHFGKCRHCEAIQVSASDSVFTQVIRPAADYSHGLLAVAPPVPGCKLVDAKDRAKPLPTLSMASVLEASTTQEAAKKGLTEGSQTSPGASADVSNQLGIQRATRKDGANKRTRHSHQKALHQRSNSRHS</sequence>
<evidence type="ECO:0000256" key="1">
    <source>
        <dbReference type="ARBA" id="ARBA00001678"/>
    </source>
</evidence>
<dbReference type="Gene3D" id="3.20.20.80">
    <property type="entry name" value="Glycosidases"/>
    <property type="match status" value="1"/>
</dbReference>
<feature type="chain" id="PRO_5043497742" description="mannan endo-1,4-beta-mannosidase" evidence="10">
    <location>
        <begin position="23"/>
        <end position="538"/>
    </location>
</feature>
<evidence type="ECO:0000256" key="8">
    <source>
        <dbReference type="ARBA" id="ARBA00023295"/>
    </source>
</evidence>
<gene>
    <name evidence="12" type="ORF">WJX73_004261</name>
</gene>
<evidence type="ECO:0000256" key="10">
    <source>
        <dbReference type="SAM" id="SignalP"/>
    </source>
</evidence>
<evidence type="ECO:0000256" key="3">
    <source>
        <dbReference type="ARBA" id="ARBA00005641"/>
    </source>
</evidence>
<reference evidence="12 13" key="1">
    <citation type="journal article" date="2024" name="Nat. Commun.">
        <title>Phylogenomics reveals the evolutionary origins of lichenization in chlorophyte algae.</title>
        <authorList>
            <person name="Puginier C."/>
            <person name="Libourel C."/>
            <person name="Otte J."/>
            <person name="Skaloud P."/>
            <person name="Haon M."/>
            <person name="Grisel S."/>
            <person name="Petersen M."/>
            <person name="Berrin J.G."/>
            <person name="Delaux P.M."/>
            <person name="Dal Grande F."/>
            <person name="Keller J."/>
        </authorList>
    </citation>
    <scope>NUCLEOTIDE SEQUENCE [LARGE SCALE GENOMIC DNA]</scope>
    <source>
        <strain evidence="12 13">SAG 2036</strain>
    </source>
</reference>
<dbReference type="GO" id="GO:0016985">
    <property type="term" value="F:mannan endo-1,4-beta-mannosidase activity"/>
    <property type="evidence" value="ECO:0007669"/>
    <property type="project" value="UniProtKB-EC"/>
</dbReference>
<dbReference type="Proteomes" id="UP001465755">
    <property type="component" value="Unassembled WGS sequence"/>
</dbReference>
<feature type="compositionally biased region" description="Polar residues" evidence="9">
    <location>
        <begin position="490"/>
        <end position="507"/>
    </location>
</feature>
<evidence type="ECO:0000313" key="12">
    <source>
        <dbReference type="EMBL" id="KAK9814994.1"/>
    </source>
</evidence>